<gene>
    <name evidence="2" type="ORF">GOODEAATRI_005828</name>
</gene>
<feature type="coiled-coil region" evidence="1">
    <location>
        <begin position="19"/>
        <end position="60"/>
    </location>
</feature>
<evidence type="ECO:0000313" key="2">
    <source>
        <dbReference type="EMBL" id="MEQ2184238.1"/>
    </source>
</evidence>
<comment type="caution">
    <text evidence="2">The sequence shown here is derived from an EMBL/GenBank/DDBJ whole genome shotgun (WGS) entry which is preliminary data.</text>
</comment>
<organism evidence="2 3">
    <name type="scientific">Goodea atripinnis</name>
    <dbReference type="NCBI Taxonomy" id="208336"/>
    <lineage>
        <taxon>Eukaryota</taxon>
        <taxon>Metazoa</taxon>
        <taxon>Chordata</taxon>
        <taxon>Craniata</taxon>
        <taxon>Vertebrata</taxon>
        <taxon>Euteleostomi</taxon>
        <taxon>Actinopterygii</taxon>
        <taxon>Neopterygii</taxon>
        <taxon>Teleostei</taxon>
        <taxon>Neoteleostei</taxon>
        <taxon>Acanthomorphata</taxon>
        <taxon>Ovalentaria</taxon>
        <taxon>Atherinomorphae</taxon>
        <taxon>Cyprinodontiformes</taxon>
        <taxon>Goodeidae</taxon>
        <taxon>Goodea</taxon>
    </lineage>
</organism>
<feature type="coiled-coil region" evidence="1">
    <location>
        <begin position="110"/>
        <end position="155"/>
    </location>
</feature>
<protein>
    <submittedName>
        <fullName evidence="2">Uncharacterized protein</fullName>
    </submittedName>
</protein>
<sequence length="221" mass="24626">METATAERDREIAALQADLGSVRTELEHWKATAAKYEEEINRLQEAFAQQQQQHNAASQLQGDPCSCVFIYITFQGVWRRGVTEGRRNVQLIQVGDGGTKQQSLVLSSSLESLEKRKEVLQDKLGSLENQHLQDASRLKNQLDQAQARTHTLQKEVLDHVRISLFRTSASHPDLCKMHPNSSYLLIPAVSEQILMVVGAAPALGGPTPAHSVVYWIFSVTL</sequence>
<keyword evidence="1" id="KW-0175">Coiled coil</keyword>
<evidence type="ECO:0000256" key="1">
    <source>
        <dbReference type="SAM" id="Coils"/>
    </source>
</evidence>
<name>A0ABV0PLG0_9TELE</name>
<evidence type="ECO:0000313" key="3">
    <source>
        <dbReference type="Proteomes" id="UP001476798"/>
    </source>
</evidence>
<accession>A0ABV0PLG0</accession>
<dbReference type="EMBL" id="JAHRIO010080233">
    <property type="protein sequence ID" value="MEQ2184238.1"/>
    <property type="molecule type" value="Genomic_DNA"/>
</dbReference>
<keyword evidence="3" id="KW-1185">Reference proteome</keyword>
<proteinExistence type="predicted"/>
<dbReference type="Proteomes" id="UP001476798">
    <property type="component" value="Unassembled WGS sequence"/>
</dbReference>
<reference evidence="2 3" key="1">
    <citation type="submission" date="2021-06" db="EMBL/GenBank/DDBJ databases">
        <authorList>
            <person name="Palmer J.M."/>
        </authorList>
    </citation>
    <scope>NUCLEOTIDE SEQUENCE [LARGE SCALE GENOMIC DNA]</scope>
    <source>
        <strain evidence="2 3">GA_2019</strain>
        <tissue evidence="2">Muscle</tissue>
    </source>
</reference>